<feature type="region of interest" description="Disordered" evidence="1">
    <location>
        <begin position="70"/>
        <end position="154"/>
    </location>
</feature>
<sequence>MKFLIISILMNFINNSNVETSSGTNMHVIIPGYLLKMNSDNQKKIITVKIICEKEDRKEGNENIYFSVPNYVPMSASQSEPPKTPPRNGEDEFNKPAFPRSLSESNASEIRSDNASRSSNSAEMNKENKTGAFRKIVGSFSKKKTNENKKEESN</sequence>
<reference evidence="2 3" key="1">
    <citation type="journal article" date="2013" name="BMC Genomics">
        <title>Comparative genomics of parasitic silkworm microsporidia reveal an association between genome expansion and host adaptation.</title>
        <authorList>
            <person name="Pan G."/>
            <person name="Xu J."/>
            <person name="Li T."/>
            <person name="Xia Q."/>
            <person name="Liu S.L."/>
            <person name="Zhang G."/>
            <person name="Li S."/>
            <person name="Li C."/>
            <person name="Liu H."/>
            <person name="Yang L."/>
            <person name="Liu T."/>
            <person name="Zhang X."/>
            <person name="Wu Z."/>
            <person name="Fan W."/>
            <person name="Dang X."/>
            <person name="Xiang H."/>
            <person name="Tao M."/>
            <person name="Li Y."/>
            <person name="Hu J."/>
            <person name="Li Z."/>
            <person name="Lin L."/>
            <person name="Luo J."/>
            <person name="Geng L."/>
            <person name="Wang L."/>
            <person name="Long M."/>
            <person name="Wan Y."/>
            <person name="He N."/>
            <person name="Zhang Z."/>
            <person name="Lu C."/>
            <person name="Keeling P.J."/>
            <person name="Wang J."/>
            <person name="Xiang Z."/>
            <person name="Zhou Z."/>
        </authorList>
    </citation>
    <scope>NUCLEOTIDE SEQUENCE [LARGE SCALE GENOMIC DNA]</scope>
    <source>
        <strain evidence="3">CQ1 / CVCC 102059</strain>
    </source>
</reference>
<dbReference type="EMBL" id="KB908937">
    <property type="protein sequence ID" value="EOB14358.1"/>
    <property type="molecule type" value="Genomic_DNA"/>
</dbReference>
<keyword evidence="3" id="KW-1185">Reference proteome</keyword>
<feature type="compositionally biased region" description="Basic and acidic residues" evidence="1">
    <location>
        <begin position="144"/>
        <end position="154"/>
    </location>
</feature>
<dbReference type="VEuPathDB" id="MicrosporidiaDB:NBO_29g0040"/>
<evidence type="ECO:0000313" key="3">
    <source>
        <dbReference type="Proteomes" id="UP000016927"/>
    </source>
</evidence>
<dbReference type="HOGENOM" id="CLU_1704747_0_0_1"/>
<organism evidence="2 3">
    <name type="scientific">Nosema bombycis (strain CQ1 / CVCC 102059)</name>
    <name type="common">Microsporidian parasite</name>
    <name type="synonym">Pebrine of silkworm</name>
    <dbReference type="NCBI Taxonomy" id="578461"/>
    <lineage>
        <taxon>Eukaryota</taxon>
        <taxon>Fungi</taxon>
        <taxon>Fungi incertae sedis</taxon>
        <taxon>Microsporidia</taxon>
        <taxon>Nosematidae</taxon>
        <taxon>Nosema</taxon>
    </lineage>
</organism>
<protein>
    <submittedName>
        <fullName evidence="2">Uncharacterized protein</fullName>
    </submittedName>
</protein>
<name>R0MNC1_NOSB1</name>
<dbReference type="Proteomes" id="UP000016927">
    <property type="component" value="Unassembled WGS sequence"/>
</dbReference>
<accession>R0MNC1</accession>
<evidence type="ECO:0000313" key="2">
    <source>
        <dbReference type="EMBL" id="EOB14358.1"/>
    </source>
</evidence>
<proteinExistence type="predicted"/>
<gene>
    <name evidence="2" type="ORF">NBO_29g0040</name>
</gene>
<feature type="compositionally biased region" description="Low complexity" evidence="1">
    <location>
        <begin position="113"/>
        <end position="122"/>
    </location>
</feature>
<dbReference type="AlphaFoldDB" id="R0MNC1"/>
<evidence type="ECO:0000256" key="1">
    <source>
        <dbReference type="SAM" id="MobiDB-lite"/>
    </source>
</evidence>